<dbReference type="PANTHER" id="PTHR37461">
    <property type="entry name" value="ANTI-SIGMA-K FACTOR RSKA"/>
    <property type="match status" value="1"/>
</dbReference>
<dbReference type="Proteomes" id="UP000029226">
    <property type="component" value="Unassembled WGS sequence"/>
</dbReference>
<evidence type="ECO:0000313" key="2">
    <source>
        <dbReference type="EMBL" id="GAL01107.1"/>
    </source>
</evidence>
<reference evidence="2 3" key="1">
    <citation type="journal article" date="2014" name="Genome Announc.">
        <title>Draft Genome Sequences of Marine Flavobacterium Nonlabens Strains NR17, NR24, NR27, NR32, NR33, and Ara13.</title>
        <authorList>
            <person name="Nakanishi M."/>
            <person name="Meirelles P."/>
            <person name="Suzuki R."/>
            <person name="Takatani N."/>
            <person name="Mino S."/>
            <person name="Suda W."/>
            <person name="Oshima K."/>
            <person name="Hattori M."/>
            <person name="Ohkuma M."/>
            <person name="Hosokawa M."/>
            <person name="Miyashita K."/>
            <person name="Thompson F.L."/>
            <person name="Niwa A."/>
            <person name="Sawabe T."/>
            <person name="Sawabe T."/>
        </authorList>
    </citation>
    <scope>NUCLEOTIDE SEQUENCE [LARGE SCALE GENOMIC DNA]</scope>
    <source>
        <strain evidence="3">JCM19314</strain>
    </source>
</reference>
<dbReference type="InterPro" id="IPR018764">
    <property type="entry name" value="RskA_C"/>
</dbReference>
<proteinExistence type="predicted"/>
<protein>
    <recommendedName>
        <fullName evidence="1">Anti-sigma K factor RskA C-terminal domain-containing protein</fullName>
    </recommendedName>
</protein>
<dbReference type="GO" id="GO:0016989">
    <property type="term" value="F:sigma factor antagonist activity"/>
    <property type="evidence" value="ECO:0007669"/>
    <property type="project" value="TreeGrafter"/>
</dbReference>
<dbReference type="Pfam" id="PF10099">
    <property type="entry name" value="RskA_C"/>
    <property type="match status" value="1"/>
</dbReference>
<comment type="caution">
    <text evidence="2">The sequence shown here is derived from an EMBL/GenBank/DDBJ whole genome shotgun (WGS) entry which is preliminary data.</text>
</comment>
<dbReference type="PANTHER" id="PTHR37461:SF1">
    <property type="entry name" value="ANTI-SIGMA-K FACTOR RSKA"/>
    <property type="match status" value="1"/>
</dbReference>
<dbReference type="AlphaFoldDB" id="A0A090R088"/>
<sequence>MDFITIMKLENQHIEEFLQSGLLDRYVIGDTSDTENTMVEDMINQHSEVQLAYDKLQEELFLYANTNAITPPDYLKEQVLNKVTPRKELEPEYSKHENWLSIAAVIVALLALSGLGYLYQQNTGLKQEIVETTTQFENLERDYELNDTQKRILEMRLAFIEAGDTEKYLMRGYIEEEPLRVIAYYNQPAGKAQIEIAALPELENGLDYQLWADVDGEMVSLAVLNDLKPKTISAEILKKASDLNITIEKAGGSKHASVENLVSSIPLNTIP</sequence>
<feature type="domain" description="Anti-sigma K factor RskA C-terminal" evidence="1">
    <location>
        <begin position="102"/>
        <end position="256"/>
    </location>
</feature>
<dbReference type="InterPro" id="IPR051474">
    <property type="entry name" value="Anti-sigma-K/W_factor"/>
</dbReference>
<evidence type="ECO:0000259" key="1">
    <source>
        <dbReference type="Pfam" id="PF10099"/>
    </source>
</evidence>
<evidence type="ECO:0000313" key="3">
    <source>
        <dbReference type="Proteomes" id="UP000029226"/>
    </source>
</evidence>
<organism evidence="2 3">
    <name type="scientific">Nonlabens ulvanivorans</name>
    <name type="common">Persicivirga ulvanivorans</name>
    <dbReference type="NCBI Taxonomy" id="906888"/>
    <lineage>
        <taxon>Bacteria</taxon>
        <taxon>Pseudomonadati</taxon>
        <taxon>Bacteroidota</taxon>
        <taxon>Flavobacteriia</taxon>
        <taxon>Flavobacteriales</taxon>
        <taxon>Flavobacteriaceae</taxon>
        <taxon>Nonlabens</taxon>
    </lineage>
</organism>
<dbReference type="GO" id="GO:0006417">
    <property type="term" value="P:regulation of translation"/>
    <property type="evidence" value="ECO:0007669"/>
    <property type="project" value="TreeGrafter"/>
</dbReference>
<name>A0A090R088_NONUL</name>
<accession>A0A090R088</accession>
<dbReference type="GO" id="GO:0005886">
    <property type="term" value="C:plasma membrane"/>
    <property type="evidence" value="ECO:0007669"/>
    <property type="project" value="InterPro"/>
</dbReference>
<gene>
    <name evidence="2" type="ORF">JCM19314_2307</name>
</gene>
<dbReference type="EMBL" id="BBMM01000008">
    <property type="protein sequence ID" value="GAL01107.1"/>
    <property type="molecule type" value="Genomic_DNA"/>
</dbReference>